<protein>
    <recommendedName>
        <fullName evidence="6">Histidine kinase/HSP90-like ATPase domain-containing protein</fullName>
    </recommendedName>
</protein>
<organism evidence="7 8">
    <name type="scientific">Streptomyces dioscori</name>
    <dbReference type="NCBI Taxonomy" id="2109333"/>
    <lineage>
        <taxon>Bacteria</taxon>
        <taxon>Bacillati</taxon>
        <taxon>Actinomycetota</taxon>
        <taxon>Actinomycetes</taxon>
        <taxon>Kitasatosporales</taxon>
        <taxon>Streptomycetaceae</taxon>
        <taxon>Streptomyces</taxon>
        <taxon>Streptomyces aurantiacus group</taxon>
    </lineage>
</organism>
<gene>
    <name evidence="7" type="ORF">C6Y14_01270</name>
</gene>
<sequence length="752" mass="77468">MERGLSSAMAALSALFALSWSVFLLADGSAPDPDVRAVGAVFLAQAVITATRGWRMRLSRKDAAVAFVLAVLGQAVIALGGTSRVVVGQRCLLAVPAVLLATAALPRWVGRWVCVAAIGAQVAASWPADGPAVALESVWPVVATAVAGGVLVPLMRTAGDRADRAQRQVRAVKAAAGRAAGRREAHRHFQGMLHDEVSTALQAISLPGVPVARLREAATGAVTALAAAPAGPGLGGRSDLAAVLRSLRAPEGTTLTIEITGQVPVPPDVAEAVMGAVREALRNVEDHAGARTVRICLRRGARDRPDDTDRGSDGFTLSVTDDGRGFPAGELPSTSVGLRRSVIRRMTTVGGSAEVLSTPGRGTTVRLLWSPPAAAPAAGTAARPGAAEETVGRMQAAVGDVRRPLAAVCLPFLAVMGVIAAVHTLRTPGTGHLLVWYVSLAVITMALLLRAGTVIPRPVACGACVFAVVGALGSFHVLPLVGLADYTSWPVGAVTPLLTLLVIVRPAWEALTALVVEQIGIVVLVVAGPPIASSAGATAALVVPALFAPALGVITGLAIGRTVARLGGATARAEAERSVTLAAEAARQAREELHSRRLADLGEAILPLLTAVGSGRCAPDDPDVRERARLLDGAVRDEIHLPGVLDRAARELLSRARGEDCAVFIQSDSDDPHPPAFLRLLLTTALNCGPTPRELYLTVNATPGGVRASLVLLPGHEVRARALREAVAEAVTGSVVENSLSSTWVEADVRAS</sequence>
<dbReference type="GO" id="GO:0000160">
    <property type="term" value="P:phosphorelay signal transduction system"/>
    <property type="evidence" value="ECO:0007669"/>
    <property type="project" value="UniProtKB-KW"/>
</dbReference>
<dbReference type="GO" id="GO:0016301">
    <property type="term" value="F:kinase activity"/>
    <property type="evidence" value="ECO:0007669"/>
    <property type="project" value="UniProtKB-KW"/>
</dbReference>
<evidence type="ECO:0000256" key="3">
    <source>
        <dbReference type="ARBA" id="ARBA00023012"/>
    </source>
</evidence>
<evidence type="ECO:0000313" key="8">
    <source>
        <dbReference type="Proteomes" id="UP000240429"/>
    </source>
</evidence>
<keyword evidence="5" id="KW-0812">Transmembrane</keyword>
<feature type="transmembrane region" description="Helical" evidence="5">
    <location>
        <begin position="63"/>
        <end position="81"/>
    </location>
</feature>
<dbReference type="PANTHER" id="PTHR24421">
    <property type="entry name" value="NITRATE/NITRITE SENSOR PROTEIN NARX-RELATED"/>
    <property type="match status" value="1"/>
</dbReference>
<feature type="region of interest" description="Disordered" evidence="4">
    <location>
        <begin position="302"/>
        <end position="331"/>
    </location>
</feature>
<keyword evidence="1" id="KW-0808">Transferase</keyword>
<feature type="transmembrane region" description="Helical" evidence="5">
    <location>
        <begin position="538"/>
        <end position="559"/>
    </location>
</feature>
<dbReference type="InterPro" id="IPR050482">
    <property type="entry name" value="Sensor_HK_TwoCompSys"/>
</dbReference>
<dbReference type="InterPro" id="IPR003594">
    <property type="entry name" value="HATPase_dom"/>
</dbReference>
<reference evidence="7 8" key="1">
    <citation type="submission" date="2018-03" db="EMBL/GenBank/DDBJ databases">
        <title>Streptomyces dioscori sp. nov., a novel endophytic actinobacterium isolated from bulbil of Dioscorea bulbifera L.</title>
        <authorList>
            <person name="Zhikuan W."/>
        </authorList>
    </citation>
    <scope>NUCLEOTIDE SEQUENCE [LARGE SCALE GENOMIC DNA]</scope>
    <source>
        <strain evidence="7 8">A217</strain>
    </source>
</reference>
<name>A0A2P8QEX1_9ACTN</name>
<feature type="transmembrane region" description="Helical" evidence="5">
    <location>
        <begin position="459"/>
        <end position="481"/>
    </location>
</feature>
<evidence type="ECO:0000313" key="7">
    <source>
        <dbReference type="EMBL" id="PSM44786.1"/>
    </source>
</evidence>
<feature type="compositionally biased region" description="Basic and acidic residues" evidence="4">
    <location>
        <begin position="302"/>
        <end position="312"/>
    </location>
</feature>
<proteinExistence type="predicted"/>
<feature type="transmembrane region" description="Helical" evidence="5">
    <location>
        <begin position="404"/>
        <end position="422"/>
    </location>
</feature>
<comment type="caution">
    <text evidence="7">The sequence shown here is derived from an EMBL/GenBank/DDBJ whole genome shotgun (WGS) entry which is preliminary data.</text>
</comment>
<keyword evidence="5" id="KW-0472">Membrane</keyword>
<feature type="transmembrane region" description="Helical" evidence="5">
    <location>
        <begin position="511"/>
        <end position="532"/>
    </location>
</feature>
<feature type="transmembrane region" description="Helical" evidence="5">
    <location>
        <begin position="134"/>
        <end position="154"/>
    </location>
</feature>
<dbReference type="Pfam" id="PF02518">
    <property type="entry name" value="HATPase_c"/>
    <property type="match status" value="1"/>
</dbReference>
<evidence type="ECO:0000256" key="1">
    <source>
        <dbReference type="ARBA" id="ARBA00022679"/>
    </source>
</evidence>
<evidence type="ECO:0000256" key="4">
    <source>
        <dbReference type="SAM" id="MobiDB-lite"/>
    </source>
</evidence>
<dbReference type="SUPFAM" id="SSF55874">
    <property type="entry name" value="ATPase domain of HSP90 chaperone/DNA topoisomerase II/histidine kinase"/>
    <property type="match status" value="1"/>
</dbReference>
<keyword evidence="8" id="KW-1185">Reference proteome</keyword>
<evidence type="ECO:0000256" key="2">
    <source>
        <dbReference type="ARBA" id="ARBA00022777"/>
    </source>
</evidence>
<evidence type="ECO:0000259" key="6">
    <source>
        <dbReference type="Pfam" id="PF02518"/>
    </source>
</evidence>
<keyword evidence="3" id="KW-0902">Two-component regulatory system</keyword>
<dbReference type="AlphaFoldDB" id="A0A2P8QEX1"/>
<keyword evidence="2" id="KW-0418">Kinase</keyword>
<keyword evidence="5" id="KW-1133">Transmembrane helix</keyword>
<dbReference type="Proteomes" id="UP000240429">
    <property type="component" value="Unassembled WGS sequence"/>
</dbReference>
<feature type="transmembrane region" description="Helical" evidence="5">
    <location>
        <begin position="487"/>
        <end position="504"/>
    </location>
</feature>
<dbReference type="OrthoDB" id="4065549at2"/>
<feature type="transmembrane region" description="Helical" evidence="5">
    <location>
        <begin position="434"/>
        <end position="452"/>
    </location>
</feature>
<dbReference type="EMBL" id="PYBJ01000001">
    <property type="protein sequence ID" value="PSM44786.1"/>
    <property type="molecule type" value="Genomic_DNA"/>
</dbReference>
<evidence type="ECO:0000256" key="5">
    <source>
        <dbReference type="SAM" id="Phobius"/>
    </source>
</evidence>
<dbReference type="PANTHER" id="PTHR24421:SF61">
    <property type="entry name" value="OXYGEN SENSOR HISTIDINE KINASE NREB"/>
    <property type="match status" value="1"/>
</dbReference>
<dbReference type="Gene3D" id="3.30.565.10">
    <property type="entry name" value="Histidine kinase-like ATPase, C-terminal domain"/>
    <property type="match status" value="1"/>
</dbReference>
<dbReference type="CDD" id="cd16917">
    <property type="entry name" value="HATPase_UhpB-NarQ-NarX-like"/>
    <property type="match status" value="1"/>
</dbReference>
<feature type="domain" description="Histidine kinase/HSP90-like ATPase" evidence="6">
    <location>
        <begin position="272"/>
        <end position="368"/>
    </location>
</feature>
<dbReference type="RefSeq" id="WP_107014542.1">
    <property type="nucleotide sequence ID" value="NZ_KZ679038.1"/>
</dbReference>
<accession>A0A2P8QEX1</accession>
<dbReference type="InterPro" id="IPR036890">
    <property type="entry name" value="HATPase_C_sf"/>
</dbReference>